<dbReference type="GO" id="GO:0030435">
    <property type="term" value="P:sporulation resulting in formation of a cellular spore"/>
    <property type="evidence" value="ECO:0007669"/>
    <property type="project" value="UniProtKB-KW"/>
</dbReference>
<proteinExistence type="predicted"/>
<dbReference type="PANTHER" id="PTHR33572">
    <property type="entry name" value="SPORE DEVELOPMENT REGULATOR VOSA"/>
    <property type="match status" value="1"/>
</dbReference>
<keyword evidence="5" id="KW-0539">Nucleus</keyword>
<accession>A0A9P9FGW8</accession>
<dbReference type="InterPro" id="IPR038491">
    <property type="entry name" value="Velvet_dom_sf"/>
</dbReference>
<evidence type="ECO:0000256" key="5">
    <source>
        <dbReference type="ARBA" id="ARBA00023242"/>
    </source>
</evidence>
<keyword evidence="3" id="KW-0805">Transcription regulation</keyword>
<dbReference type="OrthoDB" id="3056235at2759"/>
<reference evidence="8" key="1">
    <citation type="journal article" date="2021" name="Nat. Commun.">
        <title>Genetic determinants of endophytism in the Arabidopsis root mycobiome.</title>
        <authorList>
            <person name="Mesny F."/>
            <person name="Miyauchi S."/>
            <person name="Thiergart T."/>
            <person name="Pickel B."/>
            <person name="Atanasova L."/>
            <person name="Karlsson M."/>
            <person name="Huettel B."/>
            <person name="Barry K.W."/>
            <person name="Haridas S."/>
            <person name="Chen C."/>
            <person name="Bauer D."/>
            <person name="Andreopoulos W."/>
            <person name="Pangilinan J."/>
            <person name="LaButti K."/>
            <person name="Riley R."/>
            <person name="Lipzen A."/>
            <person name="Clum A."/>
            <person name="Drula E."/>
            <person name="Henrissat B."/>
            <person name="Kohler A."/>
            <person name="Grigoriev I.V."/>
            <person name="Martin F.M."/>
            <person name="Hacquard S."/>
        </authorList>
    </citation>
    <scope>NUCLEOTIDE SEQUENCE</scope>
    <source>
        <strain evidence="8">MPI-CAGE-AT-0147</strain>
    </source>
</reference>
<evidence type="ECO:0000256" key="1">
    <source>
        <dbReference type="ARBA" id="ARBA00004123"/>
    </source>
</evidence>
<evidence type="ECO:0000256" key="6">
    <source>
        <dbReference type="SAM" id="MobiDB-lite"/>
    </source>
</evidence>
<feature type="region of interest" description="Disordered" evidence="6">
    <location>
        <begin position="288"/>
        <end position="307"/>
    </location>
</feature>
<protein>
    <submittedName>
        <fullName evidence="8">Velvet factor-domain-containing protein</fullName>
    </submittedName>
</protein>
<keyword evidence="9" id="KW-1185">Reference proteome</keyword>
<organism evidence="8 9">
    <name type="scientific">Dactylonectria macrodidyma</name>
    <dbReference type="NCBI Taxonomy" id="307937"/>
    <lineage>
        <taxon>Eukaryota</taxon>
        <taxon>Fungi</taxon>
        <taxon>Dikarya</taxon>
        <taxon>Ascomycota</taxon>
        <taxon>Pezizomycotina</taxon>
        <taxon>Sordariomycetes</taxon>
        <taxon>Hypocreomycetidae</taxon>
        <taxon>Hypocreales</taxon>
        <taxon>Nectriaceae</taxon>
        <taxon>Dactylonectria</taxon>
    </lineage>
</organism>
<evidence type="ECO:0000313" key="9">
    <source>
        <dbReference type="Proteomes" id="UP000738349"/>
    </source>
</evidence>
<gene>
    <name evidence="8" type="ORF">EDB81DRAFT_879886</name>
</gene>
<dbReference type="InterPro" id="IPR021740">
    <property type="entry name" value="Velvet"/>
</dbReference>
<evidence type="ECO:0000313" key="8">
    <source>
        <dbReference type="EMBL" id="KAH7161566.1"/>
    </source>
</evidence>
<keyword evidence="4" id="KW-0804">Transcription</keyword>
<comment type="subcellular location">
    <subcellularLocation>
        <location evidence="1">Nucleus</location>
    </subcellularLocation>
</comment>
<dbReference type="InterPro" id="IPR037525">
    <property type="entry name" value="Velvet_dom"/>
</dbReference>
<dbReference type="Pfam" id="PF11754">
    <property type="entry name" value="Velvet"/>
    <property type="match status" value="2"/>
</dbReference>
<evidence type="ECO:0000259" key="7">
    <source>
        <dbReference type="PROSITE" id="PS51821"/>
    </source>
</evidence>
<sequence>MAALTGNPSGVPFLVPYDPSMGTFIDVGEVPSQQEVSEPIPKSYGDSERELFIKQAPVHARVAIGKEKDRKPVDPPPVVQLIDRRVDRRNALYNSPYLFVTCSLVAEDHNELTATAEPPTSYLTGSLASSIHHLKDATNTDGGYFVFGDLSVKQEGRFRLRFTLYDRDARVEPPSVYFVSEIVSNPFTVYTPKEFPGMSESTFLTRSFTDQGVKLRLRKDSRAISTRKRNRMAAENSDVVFEKHRNPKRTNFVRGTSIGAFGTGSSHTLSPNDPQAFLNTPVLAAVSGPQTSQARLSTTNSSPSVDLPTSGGFLSSPSLGQFPEGYSQLSVHGDMTAGSSLPSTTTFNPIYDSFFSTDGEMQQGIGSGDGLGQGSMEGLGGVPHRVPSSPFEAGPDQLYRSLPYMSPRTPGVLIDNQYGSVFVRTQSHDELNRDHGTPSGHYRVF</sequence>
<dbReference type="PANTHER" id="PTHR33572:SF18">
    <property type="entry name" value="SPORE DEVELOPMENT REGULATOR VOSA"/>
    <property type="match status" value="1"/>
</dbReference>
<dbReference type="Proteomes" id="UP000738349">
    <property type="component" value="Unassembled WGS sequence"/>
</dbReference>
<evidence type="ECO:0000256" key="3">
    <source>
        <dbReference type="ARBA" id="ARBA00023015"/>
    </source>
</evidence>
<dbReference type="AlphaFoldDB" id="A0A9P9FGW8"/>
<feature type="domain" description="Velvet" evidence="7">
    <location>
        <begin position="45"/>
        <end position="218"/>
    </location>
</feature>
<feature type="compositionally biased region" description="Polar residues" evidence="6">
    <location>
        <begin position="288"/>
        <end position="304"/>
    </location>
</feature>
<dbReference type="PROSITE" id="PS51821">
    <property type="entry name" value="VELVET"/>
    <property type="match status" value="1"/>
</dbReference>
<dbReference type="EMBL" id="JAGMUV010000004">
    <property type="protein sequence ID" value="KAH7161566.1"/>
    <property type="molecule type" value="Genomic_DNA"/>
</dbReference>
<dbReference type="Gene3D" id="2.60.40.3960">
    <property type="entry name" value="Velvet domain"/>
    <property type="match status" value="1"/>
</dbReference>
<evidence type="ECO:0000256" key="2">
    <source>
        <dbReference type="ARBA" id="ARBA00022969"/>
    </source>
</evidence>
<evidence type="ECO:0000256" key="4">
    <source>
        <dbReference type="ARBA" id="ARBA00023163"/>
    </source>
</evidence>
<comment type="caution">
    <text evidence="8">The sequence shown here is derived from an EMBL/GenBank/DDBJ whole genome shotgun (WGS) entry which is preliminary data.</text>
</comment>
<name>A0A9P9FGW8_9HYPO</name>
<dbReference type="GO" id="GO:0005634">
    <property type="term" value="C:nucleus"/>
    <property type="evidence" value="ECO:0007669"/>
    <property type="project" value="UniProtKB-SubCell"/>
</dbReference>
<keyword evidence="2" id="KW-0749">Sporulation</keyword>